<dbReference type="Gene3D" id="1.20.1250.20">
    <property type="entry name" value="MFS general substrate transporter like domains"/>
    <property type="match status" value="1"/>
</dbReference>
<name>A0ABU4INS8_9VIBR</name>
<protein>
    <submittedName>
        <fullName evidence="8">MFS transporter</fullName>
    </submittedName>
</protein>
<keyword evidence="4 6" id="KW-1133">Transmembrane helix</keyword>
<dbReference type="SUPFAM" id="SSF103473">
    <property type="entry name" value="MFS general substrate transporter"/>
    <property type="match status" value="1"/>
</dbReference>
<organism evidence="8 9">
    <name type="scientific">Vibrio rhizosphaerae</name>
    <dbReference type="NCBI Taxonomy" id="398736"/>
    <lineage>
        <taxon>Bacteria</taxon>
        <taxon>Pseudomonadati</taxon>
        <taxon>Pseudomonadota</taxon>
        <taxon>Gammaproteobacteria</taxon>
        <taxon>Vibrionales</taxon>
        <taxon>Vibrionaceae</taxon>
        <taxon>Vibrio</taxon>
    </lineage>
</organism>
<dbReference type="Pfam" id="PF07690">
    <property type="entry name" value="MFS_1"/>
    <property type="match status" value="1"/>
</dbReference>
<evidence type="ECO:0000256" key="5">
    <source>
        <dbReference type="ARBA" id="ARBA00023136"/>
    </source>
</evidence>
<sequence>MKKYLSIAANECDTYLDYTFFTLVAIYILQASPSEIGFLGACYAIPFFVLSRMVGRYVDYCEVNFFRTLMFLVCILATPFVASVDSIYFLYLLLLIKVSCRVGLTVSMVKLNQDESETKIFYEITGYITNIARISVPIISVAANEYFGIWSIIIFSTVISILGLFSSFFNKQGSITSTSKINKVHIKSVSVDAKSIIRNNQTLSLLVFSYIFASISLYFSNDMLSLFFKELTDEPTSIGLIISSLGLGGIIGTKLSSYFLGKISIMQCYIFSLLINGVAFFSMGIVNNSLISVVGCYLIVSLTGVSSGMSFVIMKTGLRTLVDFDRLGSVTGYIQKIASIVAISLPVIGGIVADQIGIQATFIITSSMMFLVCIHTFIKLKIKSLSLHKGNLNA</sequence>
<feature type="transmembrane region" description="Helical" evidence="6">
    <location>
        <begin position="240"/>
        <end position="261"/>
    </location>
</feature>
<feature type="transmembrane region" description="Helical" evidence="6">
    <location>
        <begin position="88"/>
        <end position="109"/>
    </location>
</feature>
<evidence type="ECO:0000313" key="9">
    <source>
        <dbReference type="Proteomes" id="UP001279860"/>
    </source>
</evidence>
<dbReference type="EMBL" id="JAWRCP010000001">
    <property type="protein sequence ID" value="MDW6091070.1"/>
    <property type="molecule type" value="Genomic_DNA"/>
</dbReference>
<evidence type="ECO:0000256" key="6">
    <source>
        <dbReference type="SAM" id="Phobius"/>
    </source>
</evidence>
<feature type="transmembrane region" description="Helical" evidence="6">
    <location>
        <begin position="149"/>
        <end position="169"/>
    </location>
</feature>
<dbReference type="Proteomes" id="UP001279860">
    <property type="component" value="Unassembled WGS sequence"/>
</dbReference>
<accession>A0ABU4INS8</accession>
<dbReference type="PANTHER" id="PTHR23513:SF6">
    <property type="entry name" value="MAJOR FACILITATOR SUPERFAMILY ASSOCIATED DOMAIN-CONTAINING PROTEIN"/>
    <property type="match status" value="1"/>
</dbReference>
<dbReference type="InterPro" id="IPR036259">
    <property type="entry name" value="MFS_trans_sf"/>
</dbReference>
<feature type="transmembrane region" description="Helical" evidence="6">
    <location>
        <begin position="358"/>
        <end position="378"/>
    </location>
</feature>
<reference evidence="8 9" key="1">
    <citation type="submission" date="2023-11" db="EMBL/GenBank/DDBJ databases">
        <title>Plant-associative lifestyle of Vibrio porteresiae and its evolutionary dynamics.</title>
        <authorList>
            <person name="Rameshkumar N."/>
            <person name="Kirti K."/>
        </authorList>
    </citation>
    <scope>NUCLEOTIDE SEQUENCE [LARGE SCALE GENOMIC DNA]</scope>
    <source>
        <strain evidence="8 9">MSSRF7</strain>
    </source>
</reference>
<feature type="transmembrane region" description="Helical" evidence="6">
    <location>
        <begin position="333"/>
        <end position="352"/>
    </location>
</feature>
<dbReference type="InterPro" id="IPR011701">
    <property type="entry name" value="MFS"/>
</dbReference>
<keyword evidence="9" id="KW-1185">Reference proteome</keyword>
<evidence type="ECO:0000256" key="3">
    <source>
        <dbReference type="ARBA" id="ARBA00022692"/>
    </source>
</evidence>
<feature type="transmembrane region" description="Helical" evidence="6">
    <location>
        <begin position="65"/>
        <end position="82"/>
    </location>
</feature>
<gene>
    <name evidence="8" type="ORF">SBX64_00465</name>
</gene>
<comment type="subcellular location">
    <subcellularLocation>
        <location evidence="1">Cell membrane</location>
        <topology evidence="1">Multi-pass membrane protein</topology>
    </subcellularLocation>
</comment>
<evidence type="ECO:0000259" key="7">
    <source>
        <dbReference type="PROSITE" id="PS50850"/>
    </source>
</evidence>
<evidence type="ECO:0000313" key="8">
    <source>
        <dbReference type="EMBL" id="MDW6091070.1"/>
    </source>
</evidence>
<dbReference type="InterPro" id="IPR020846">
    <property type="entry name" value="MFS_dom"/>
</dbReference>
<feature type="transmembrane region" description="Helical" evidence="6">
    <location>
        <begin position="36"/>
        <end position="53"/>
    </location>
</feature>
<dbReference type="PROSITE" id="PS50850">
    <property type="entry name" value="MFS"/>
    <property type="match status" value="1"/>
</dbReference>
<comment type="caution">
    <text evidence="8">The sequence shown here is derived from an EMBL/GenBank/DDBJ whole genome shotgun (WGS) entry which is preliminary data.</text>
</comment>
<dbReference type="PANTHER" id="PTHR23513">
    <property type="entry name" value="INTEGRAL MEMBRANE EFFLUX PROTEIN-RELATED"/>
    <property type="match status" value="1"/>
</dbReference>
<feature type="transmembrane region" description="Helical" evidence="6">
    <location>
        <begin position="268"/>
        <end position="285"/>
    </location>
</feature>
<keyword evidence="2" id="KW-1003">Cell membrane</keyword>
<evidence type="ECO:0000256" key="2">
    <source>
        <dbReference type="ARBA" id="ARBA00022475"/>
    </source>
</evidence>
<feature type="domain" description="Major facilitator superfamily (MFS) profile" evidence="7">
    <location>
        <begin position="202"/>
        <end position="394"/>
    </location>
</feature>
<proteinExistence type="predicted"/>
<dbReference type="RefSeq" id="WP_318584114.1">
    <property type="nucleotide sequence ID" value="NZ_JAWRCP010000001.1"/>
</dbReference>
<feature type="transmembrane region" description="Helical" evidence="6">
    <location>
        <begin position="121"/>
        <end position="143"/>
    </location>
</feature>
<keyword evidence="3 6" id="KW-0812">Transmembrane</keyword>
<feature type="transmembrane region" description="Helical" evidence="6">
    <location>
        <begin position="291"/>
        <end position="313"/>
    </location>
</feature>
<evidence type="ECO:0000256" key="1">
    <source>
        <dbReference type="ARBA" id="ARBA00004651"/>
    </source>
</evidence>
<feature type="transmembrane region" description="Helical" evidence="6">
    <location>
        <begin position="203"/>
        <end position="220"/>
    </location>
</feature>
<evidence type="ECO:0000256" key="4">
    <source>
        <dbReference type="ARBA" id="ARBA00022989"/>
    </source>
</evidence>
<keyword evidence="5 6" id="KW-0472">Membrane</keyword>